<dbReference type="AlphaFoldDB" id="A0AA88L9J6"/>
<dbReference type="Gene3D" id="2.130.10.10">
    <property type="entry name" value="YVTN repeat-like/Quinoprotein amine dehydrogenase"/>
    <property type="match status" value="1"/>
</dbReference>
<evidence type="ECO:0000313" key="6">
    <source>
        <dbReference type="Proteomes" id="UP001187531"/>
    </source>
</evidence>
<dbReference type="Proteomes" id="UP001187531">
    <property type="component" value="Unassembled WGS sequence"/>
</dbReference>
<evidence type="ECO:0008006" key="7">
    <source>
        <dbReference type="Google" id="ProtNLM"/>
    </source>
</evidence>
<evidence type="ECO:0000313" key="5">
    <source>
        <dbReference type="EMBL" id="KAK2717914.1"/>
    </source>
</evidence>
<evidence type="ECO:0000256" key="3">
    <source>
        <dbReference type="ARBA" id="ARBA00023006"/>
    </source>
</evidence>
<dbReference type="GO" id="GO:0006914">
    <property type="term" value="P:autophagy"/>
    <property type="evidence" value="ECO:0007669"/>
    <property type="project" value="UniProtKB-KW"/>
</dbReference>
<dbReference type="GO" id="GO:0005737">
    <property type="term" value="C:cytoplasm"/>
    <property type="evidence" value="ECO:0007669"/>
    <property type="project" value="UniProtKB-ARBA"/>
</dbReference>
<proteinExistence type="inferred from homology"/>
<dbReference type="SUPFAM" id="SSF50978">
    <property type="entry name" value="WD40 repeat-like"/>
    <property type="match status" value="1"/>
</dbReference>
<protein>
    <recommendedName>
        <fullName evidence="7">WD repeat domain phosphoinositide-interacting protein 4</fullName>
    </recommendedName>
</protein>
<sequence>RRRFLARNLNEMNRNSREKVFKIKLNQDHGCFICCTEEGVRIFNIEPLAEKCHLDISSYGSITHAEMLFRTNLLAIVGGGLRPRFSENVILILDDSTKQFVLQYTFQMPVLGVQLRKDKLVAILQKEIHVFSFPNDSKKLITMETRDNPKGICEVSQSVAVDKQFLVLPGHKIGSLQFVDLSTSETSMSKAPITVSAHQSEISCIALNQDASMVASASEKGTLIRVWDTLKKVLLAELRRGSDTANLYCINFSRDSEFLCCASDKGTVHVFAVRDLQLNKRSALSKIGLNTAGGYIDSQWALATFTVPPESACVCTFVSKNTVAAICMDGTYHKYVFSASGNCNRESFDIYLDLCEDDDF</sequence>
<accession>A0AA88L9J6</accession>
<comment type="similarity">
    <text evidence="4">Belongs to the WD repeat PROPPIN family.</text>
</comment>
<dbReference type="InterPro" id="IPR036322">
    <property type="entry name" value="WD40_repeat_dom_sf"/>
</dbReference>
<gene>
    <name evidence="5" type="ORF">QYM36_006641</name>
</gene>
<organism evidence="5 6">
    <name type="scientific">Artemia franciscana</name>
    <name type="common">Brine shrimp</name>
    <name type="synonym">Artemia sanfranciscana</name>
    <dbReference type="NCBI Taxonomy" id="6661"/>
    <lineage>
        <taxon>Eukaryota</taxon>
        <taxon>Metazoa</taxon>
        <taxon>Ecdysozoa</taxon>
        <taxon>Arthropoda</taxon>
        <taxon>Crustacea</taxon>
        <taxon>Branchiopoda</taxon>
        <taxon>Anostraca</taxon>
        <taxon>Artemiidae</taxon>
        <taxon>Artemia</taxon>
    </lineage>
</organism>
<keyword evidence="6" id="KW-1185">Reference proteome</keyword>
<feature type="non-terminal residue" evidence="5">
    <location>
        <position position="360"/>
    </location>
</feature>
<comment type="caution">
    <text evidence="5">The sequence shown here is derived from an EMBL/GenBank/DDBJ whole genome shotgun (WGS) entry which is preliminary data.</text>
</comment>
<keyword evidence="1" id="KW-0853">WD repeat</keyword>
<evidence type="ECO:0000256" key="4">
    <source>
        <dbReference type="ARBA" id="ARBA00025740"/>
    </source>
</evidence>
<dbReference type="EMBL" id="JAVRJZ010000010">
    <property type="protein sequence ID" value="KAK2717914.1"/>
    <property type="molecule type" value="Genomic_DNA"/>
</dbReference>
<dbReference type="SMART" id="SM00320">
    <property type="entry name" value="WD40"/>
    <property type="match status" value="3"/>
</dbReference>
<name>A0AA88L9J6_ARTSF</name>
<dbReference type="InterPro" id="IPR001680">
    <property type="entry name" value="WD40_rpt"/>
</dbReference>
<keyword evidence="3" id="KW-0072">Autophagy</keyword>
<evidence type="ECO:0000256" key="1">
    <source>
        <dbReference type="ARBA" id="ARBA00022574"/>
    </source>
</evidence>
<evidence type="ECO:0000256" key="2">
    <source>
        <dbReference type="ARBA" id="ARBA00022737"/>
    </source>
</evidence>
<keyword evidence="2" id="KW-0677">Repeat</keyword>
<dbReference type="Pfam" id="PF21032">
    <property type="entry name" value="PROPPIN"/>
    <property type="match status" value="1"/>
</dbReference>
<reference evidence="5" key="1">
    <citation type="submission" date="2023-07" db="EMBL/GenBank/DDBJ databases">
        <title>Chromosome-level genome assembly of Artemia franciscana.</title>
        <authorList>
            <person name="Jo E."/>
        </authorList>
    </citation>
    <scope>NUCLEOTIDE SEQUENCE</scope>
    <source>
        <tissue evidence="5">Whole body</tissue>
    </source>
</reference>
<dbReference type="InterPro" id="IPR015943">
    <property type="entry name" value="WD40/YVTN_repeat-like_dom_sf"/>
</dbReference>
<dbReference type="PANTHER" id="PTHR11227">
    <property type="entry name" value="WD-REPEAT PROTEIN INTERACTING WITH PHOSPHOINOSIDES WIPI -RELATED"/>
    <property type="match status" value="1"/>
</dbReference>
<dbReference type="InterPro" id="IPR048720">
    <property type="entry name" value="PROPPIN"/>
</dbReference>